<evidence type="ECO:0000313" key="3">
    <source>
        <dbReference type="EMBL" id="MFA0813154.1"/>
    </source>
</evidence>
<evidence type="ECO:0000259" key="2">
    <source>
        <dbReference type="Pfam" id="PF14535"/>
    </source>
</evidence>
<protein>
    <submittedName>
        <fullName evidence="3">Phenylacetate--CoA ligase family protein</fullName>
    </submittedName>
</protein>
<dbReference type="PROSITE" id="PS00455">
    <property type="entry name" value="AMP_BINDING"/>
    <property type="match status" value="1"/>
</dbReference>
<organism evidence="3 4">
    <name type="scientific">Microbulbifer epialgicus</name>
    <dbReference type="NCBI Taxonomy" id="393907"/>
    <lineage>
        <taxon>Bacteria</taxon>
        <taxon>Pseudomonadati</taxon>
        <taxon>Pseudomonadota</taxon>
        <taxon>Gammaproteobacteria</taxon>
        <taxon>Cellvibrionales</taxon>
        <taxon>Microbulbiferaceae</taxon>
        <taxon>Microbulbifer</taxon>
    </lineage>
</organism>
<dbReference type="PANTHER" id="PTHR43845:SF1">
    <property type="entry name" value="BLR5969 PROTEIN"/>
    <property type="match status" value="1"/>
</dbReference>
<dbReference type="SUPFAM" id="SSF56801">
    <property type="entry name" value="Acetyl-CoA synthetase-like"/>
    <property type="match status" value="1"/>
</dbReference>
<dbReference type="Pfam" id="PF14535">
    <property type="entry name" value="AMP-binding_C_2"/>
    <property type="match status" value="1"/>
</dbReference>
<name>A0ABV4P599_9GAMM</name>
<evidence type="ECO:0000259" key="1">
    <source>
        <dbReference type="Pfam" id="PF00501"/>
    </source>
</evidence>
<feature type="domain" description="AMP-dependent ligase C-terminal" evidence="2">
    <location>
        <begin position="335"/>
        <end position="440"/>
    </location>
</feature>
<evidence type="ECO:0000313" key="4">
    <source>
        <dbReference type="Proteomes" id="UP001569428"/>
    </source>
</evidence>
<dbReference type="InterPro" id="IPR000873">
    <property type="entry name" value="AMP-dep_synth/lig_dom"/>
</dbReference>
<dbReference type="InterPro" id="IPR020845">
    <property type="entry name" value="AMP-binding_CS"/>
</dbReference>
<dbReference type="Gene3D" id="3.40.50.12780">
    <property type="entry name" value="N-terminal domain of ligase-like"/>
    <property type="match status" value="1"/>
</dbReference>
<keyword evidence="4" id="KW-1185">Reference proteome</keyword>
<dbReference type="PANTHER" id="PTHR43845">
    <property type="entry name" value="BLR5969 PROTEIN"/>
    <property type="match status" value="1"/>
</dbReference>
<dbReference type="InterPro" id="IPR028154">
    <property type="entry name" value="AMP-dep_Lig_C"/>
</dbReference>
<dbReference type="Gene3D" id="3.30.300.30">
    <property type="match status" value="1"/>
</dbReference>
<dbReference type="EMBL" id="JBGMEK010000073">
    <property type="protein sequence ID" value="MFA0813154.1"/>
    <property type="molecule type" value="Genomic_DNA"/>
</dbReference>
<dbReference type="InterPro" id="IPR042099">
    <property type="entry name" value="ANL_N_sf"/>
</dbReference>
<dbReference type="GO" id="GO:0016874">
    <property type="term" value="F:ligase activity"/>
    <property type="evidence" value="ECO:0007669"/>
    <property type="project" value="UniProtKB-KW"/>
</dbReference>
<dbReference type="InterPro" id="IPR045851">
    <property type="entry name" value="AMP-bd_C_sf"/>
</dbReference>
<accession>A0ABV4P599</accession>
<proteinExistence type="predicted"/>
<dbReference type="Pfam" id="PF00501">
    <property type="entry name" value="AMP-binding"/>
    <property type="match status" value="1"/>
</dbReference>
<dbReference type="RefSeq" id="WP_371840927.1">
    <property type="nucleotide sequence ID" value="NZ_JBGMEK010000073.1"/>
</dbReference>
<comment type="caution">
    <text evidence="3">The sequence shown here is derived from an EMBL/GenBank/DDBJ whole genome shotgun (WGS) entry which is preliminary data.</text>
</comment>
<reference evidence="3 4" key="1">
    <citation type="submission" date="2024-08" db="EMBL/GenBank/DDBJ databases">
        <authorList>
            <person name="Ishaq N."/>
        </authorList>
    </citation>
    <scope>NUCLEOTIDE SEQUENCE [LARGE SCALE GENOMIC DNA]</scope>
    <source>
        <strain evidence="3 4">DSM 18651</strain>
    </source>
</reference>
<feature type="domain" description="AMP-dependent synthetase/ligase" evidence="1">
    <location>
        <begin position="77"/>
        <end position="285"/>
    </location>
</feature>
<dbReference type="Proteomes" id="UP001569428">
    <property type="component" value="Unassembled WGS sequence"/>
</dbReference>
<gene>
    <name evidence="3" type="ORF">ACCI49_19830</name>
</gene>
<keyword evidence="3" id="KW-0436">Ligase</keyword>
<sequence length="440" mass="50037">MNYNKLLTDFQNINSQSEIEQQVFKDNQIRRLLREAFAKSNYYRELLEQNNIEIKTIQSCADLHQLPVISSEIFSKSMSTVSMAFNDIIRYCHTSGSTGTPKRVPYTRRDIENAVTSQARSYLFAGVEPFDKCLCAMTYGPWPSGMICHAAGEIFGLTIPADSFLGIDHQLQSLQRDKLNYIVCLPSLLPRLERHCQEKDISPASLNVRNIFMVGELFSEDFRSHYEKLFNSKLINMYANTEFGLVASECQYHNLHVWEDFFHVEVIDPDTGEPCEDGVTGELVITALQREAFPLIRYNTHDLVEMHKGPCECGHPGTYLGPIKGRRDNMFTINGGNVYPIALENTITATPGLSSFYHCIIEKVDGHDHLTFKIEARDTVDEQGKEHLTQLFYSNLTGSDVTLRMIFLGLEATSRINIEILQPGEISKKSGKVKKIIDRR</sequence>